<keyword evidence="1" id="KW-0812">Transmembrane</keyword>
<keyword evidence="3" id="KW-1185">Reference proteome</keyword>
<dbReference type="Pfam" id="PF19473">
    <property type="entry name" value="DUF6010"/>
    <property type="match status" value="1"/>
</dbReference>
<reference evidence="2 3" key="1">
    <citation type="submission" date="2020-04" db="EMBL/GenBank/DDBJ databases">
        <authorList>
            <person name="Klaysubun C."/>
            <person name="Duangmal K."/>
            <person name="Lipun K."/>
        </authorList>
    </citation>
    <scope>NUCLEOTIDE SEQUENCE [LARGE SCALE GENOMIC DNA]</scope>
    <source>
        <strain evidence="2 3">DSM 45300</strain>
    </source>
</reference>
<feature type="transmembrane region" description="Helical" evidence="1">
    <location>
        <begin position="84"/>
        <end position="103"/>
    </location>
</feature>
<dbReference type="AlphaFoldDB" id="A0A848DHT5"/>
<protein>
    <recommendedName>
        <fullName evidence="4">Integral membrane protein</fullName>
    </recommendedName>
</protein>
<organism evidence="2 3">
    <name type="scientific">Pseudonocardia bannensis</name>
    <dbReference type="NCBI Taxonomy" id="630973"/>
    <lineage>
        <taxon>Bacteria</taxon>
        <taxon>Bacillati</taxon>
        <taxon>Actinomycetota</taxon>
        <taxon>Actinomycetes</taxon>
        <taxon>Pseudonocardiales</taxon>
        <taxon>Pseudonocardiaceae</taxon>
        <taxon>Pseudonocardia</taxon>
    </lineage>
</organism>
<evidence type="ECO:0000256" key="1">
    <source>
        <dbReference type="SAM" id="Phobius"/>
    </source>
</evidence>
<feature type="transmembrane region" description="Helical" evidence="1">
    <location>
        <begin position="58"/>
        <end position="77"/>
    </location>
</feature>
<evidence type="ECO:0000313" key="3">
    <source>
        <dbReference type="Proteomes" id="UP000586918"/>
    </source>
</evidence>
<evidence type="ECO:0000313" key="2">
    <source>
        <dbReference type="EMBL" id="NMH92103.1"/>
    </source>
</evidence>
<dbReference type="InterPro" id="IPR046052">
    <property type="entry name" value="DUF6010"/>
</dbReference>
<sequence length="156" mass="16701">MVLDWLINGAIGGAVVSLVAFVLSRFVHDVVGRVWLAFVLVAAAFFYLVFASRADAGTAWLIGEVAGLVIYGGMGVLGNRRSPMWLAAGWALHPVWDMLLHHVGPGRSFTPEAYPISCVSWDLLVAAYIAAAYGFGLLGGRRSGLRAERAVRGTAR</sequence>
<evidence type="ECO:0008006" key="4">
    <source>
        <dbReference type="Google" id="ProtNLM"/>
    </source>
</evidence>
<comment type="caution">
    <text evidence="2">The sequence shown here is derived from an EMBL/GenBank/DDBJ whole genome shotgun (WGS) entry which is preliminary data.</text>
</comment>
<feature type="transmembrane region" description="Helical" evidence="1">
    <location>
        <begin position="34"/>
        <end position="52"/>
    </location>
</feature>
<keyword evidence="1" id="KW-0472">Membrane</keyword>
<gene>
    <name evidence="2" type="ORF">HF519_11095</name>
</gene>
<name>A0A848DHT5_9PSEU</name>
<dbReference type="RefSeq" id="WP_169412821.1">
    <property type="nucleotide sequence ID" value="NZ_JAAXKZ010000031.1"/>
</dbReference>
<feature type="transmembrane region" description="Helical" evidence="1">
    <location>
        <begin position="6"/>
        <end position="27"/>
    </location>
</feature>
<feature type="transmembrane region" description="Helical" evidence="1">
    <location>
        <begin position="123"/>
        <end position="140"/>
    </location>
</feature>
<keyword evidence="1" id="KW-1133">Transmembrane helix</keyword>
<proteinExistence type="predicted"/>
<dbReference type="Proteomes" id="UP000586918">
    <property type="component" value="Unassembled WGS sequence"/>
</dbReference>
<dbReference type="EMBL" id="JAAXKZ010000031">
    <property type="protein sequence ID" value="NMH92103.1"/>
    <property type="molecule type" value="Genomic_DNA"/>
</dbReference>
<accession>A0A848DHT5</accession>